<proteinExistence type="inferred from homology"/>
<dbReference type="STRING" id="1146883.BLASA_3941"/>
<evidence type="ECO:0000256" key="3">
    <source>
        <dbReference type="ARBA" id="ARBA00023125"/>
    </source>
</evidence>
<dbReference type="PANTHER" id="PTHR30349">
    <property type="entry name" value="PHAGE INTEGRASE-RELATED"/>
    <property type="match status" value="1"/>
</dbReference>
<evidence type="ECO:0000256" key="2">
    <source>
        <dbReference type="ARBA" id="ARBA00022908"/>
    </source>
</evidence>
<dbReference type="PROSITE" id="PS51898">
    <property type="entry name" value="TYR_RECOMBINASE"/>
    <property type="match status" value="1"/>
</dbReference>
<dbReference type="eggNOG" id="COG4974">
    <property type="taxonomic scope" value="Bacteria"/>
</dbReference>
<dbReference type="AlphaFoldDB" id="H6RJ27"/>
<evidence type="ECO:0000313" key="9">
    <source>
        <dbReference type="EMBL" id="CCG04772.1"/>
    </source>
</evidence>
<dbReference type="CDD" id="cd01189">
    <property type="entry name" value="INT_ICEBs1_C_like"/>
    <property type="match status" value="1"/>
</dbReference>
<dbReference type="PANTHER" id="PTHR30349:SF64">
    <property type="entry name" value="PROPHAGE INTEGRASE INTD-RELATED"/>
    <property type="match status" value="1"/>
</dbReference>
<protein>
    <submittedName>
        <fullName evidence="9">Putative phage integrase</fullName>
    </submittedName>
</protein>
<dbReference type="InterPro" id="IPR050090">
    <property type="entry name" value="Tyrosine_recombinase_XerCD"/>
</dbReference>
<evidence type="ECO:0000259" key="8">
    <source>
        <dbReference type="PROSITE" id="PS51900"/>
    </source>
</evidence>
<dbReference type="Pfam" id="PF00589">
    <property type="entry name" value="Phage_integrase"/>
    <property type="match status" value="1"/>
</dbReference>
<comment type="similarity">
    <text evidence="1">Belongs to the 'phage' integrase family.</text>
</comment>
<dbReference type="InterPro" id="IPR010998">
    <property type="entry name" value="Integrase_recombinase_N"/>
</dbReference>
<reference evidence="9 10" key="1">
    <citation type="journal article" date="2012" name="J. Bacteriol.">
        <title>Genome Sequence of Blastococcus saxobsidens DD2, a Stone-Inhabiting Bacterium.</title>
        <authorList>
            <person name="Chouaia B."/>
            <person name="Crotti E."/>
            <person name="Brusetti L."/>
            <person name="Daffonchio D."/>
            <person name="Essoussi I."/>
            <person name="Nouioui I."/>
            <person name="Sbissi I."/>
            <person name="Ghodhbane-Gtari F."/>
            <person name="Gtari M."/>
            <person name="Vacherie B."/>
            <person name="Barbe V."/>
            <person name="Medigue C."/>
            <person name="Gury J."/>
            <person name="Pujic P."/>
            <person name="Normand P."/>
        </authorList>
    </citation>
    <scope>NUCLEOTIDE SEQUENCE [LARGE SCALE GENOMIC DNA]</scope>
    <source>
        <strain evidence="9 10">DD2</strain>
    </source>
</reference>
<dbReference type="Proteomes" id="UP000007517">
    <property type="component" value="Chromosome"/>
</dbReference>
<dbReference type="InterPro" id="IPR011010">
    <property type="entry name" value="DNA_brk_join_enz"/>
</dbReference>
<keyword evidence="10" id="KW-1185">Reference proteome</keyword>
<dbReference type="PROSITE" id="PS51900">
    <property type="entry name" value="CB"/>
    <property type="match status" value="1"/>
</dbReference>
<dbReference type="GO" id="GO:0003677">
    <property type="term" value="F:DNA binding"/>
    <property type="evidence" value="ECO:0007669"/>
    <property type="project" value="UniProtKB-UniRule"/>
</dbReference>
<dbReference type="InterPro" id="IPR013762">
    <property type="entry name" value="Integrase-like_cat_sf"/>
</dbReference>
<organism evidence="9 10">
    <name type="scientific">Blastococcus saxobsidens (strain DD2)</name>
    <dbReference type="NCBI Taxonomy" id="1146883"/>
    <lineage>
        <taxon>Bacteria</taxon>
        <taxon>Bacillati</taxon>
        <taxon>Actinomycetota</taxon>
        <taxon>Actinomycetes</taxon>
        <taxon>Geodermatophilales</taxon>
        <taxon>Geodermatophilaceae</taxon>
        <taxon>Blastococcus</taxon>
    </lineage>
</organism>
<sequence>MASIARRPDGTYRPRYRDENGKEHARHFKRKVDAQRWLNSVTAAMETGNYVDPRAGKIKVGEWAEKWFEGQAQLKPTTRSRYRSILDMHVLPNWSAHQLVAVSHADVQAWVAQQHAEGAAPATVRKHFRVLSLILDLAVRDGRLSRNPCQKVNLPRVQQARRRYLTHAQVHRLADATCSLRAGTRLPHREREIMASYRVVVLVLAYCGLRWGELAALKAKRVDLRRRRIEIAESVVEVDGLLTWGVPKGYERRSVPIPAFIAEDLREQLAGRGPEDLVFTGLRAGGVLRNRVFRRAGFDRAAQAVGLEGLVPHELRHTAASLAVSSGANVKAVQRMLGHASAAMTLDTYADLFDEDLDAVAERLDLAARTVRERSADYLRTPDLFTLDPASN</sequence>
<dbReference type="Gene3D" id="1.10.443.10">
    <property type="entry name" value="Intergrase catalytic core"/>
    <property type="match status" value="1"/>
</dbReference>
<feature type="domain" description="Tyr recombinase" evidence="7">
    <location>
        <begin position="160"/>
        <end position="362"/>
    </location>
</feature>
<feature type="compositionally biased region" description="Basic and acidic residues" evidence="6">
    <location>
        <begin position="1"/>
        <end position="23"/>
    </location>
</feature>
<dbReference type="RefSeq" id="WP_014377646.1">
    <property type="nucleotide sequence ID" value="NC_016943.1"/>
</dbReference>
<dbReference type="HOGENOM" id="CLU_027562_17_5_11"/>
<accession>H6RJ27</accession>
<gene>
    <name evidence="9" type="ordered locus">BLASA_3941</name>
</gene>
<dbReference type="SUPFAM" id="SSF56349">
    <property type="entry name" value="DNA breaking-rejoining enzymes"/>
    <property type="match status" value="1"/>
</dbReference>
<dbReference type="GO" id="GO:0006310">
    <property type="term" value="P:DNA recombination"/>
    <property type="evidence" value="ECO:0007669"/>
    <property type="project" value="UniProtKB-KW"/>
</dbReference>
<dbReference type="Pfam" id="PF14659">
    <property type="entry name" value="Phage_int_SAM_3"/>
    <property type="match status" value="1"/>
</dbReference>
<keyword evidence="2" id="KW-0229">DNA integration</keyword>
<evidence type="ECO:0000256" key="1">
    <source>
        <dbReference type="ARBA" id="ARBA00008857"/>
    </source>
</evidence>
<keyword evidence="3 5" id="KW-0238">DNA-binding</keyword>
<dbReference type="InterPro" id="IPR004107">
    <property type="entry name" value="Integrase_SAM-like_N"/>
</dbReference>
<feature type="region of interest" description="Disordered" evidence="6">
    <location>
        <begin position="1"/>
        <end position="26"/>
    </location>
</feature>
<evidence type="ECO:0000256" key="6">
    <source>
        <dbReference type="SAM" id="MobiDB-lite"/>
    </source>
</evidence>
<dbReference type="InterPro" id="IPR044068">
    <property type="entry name" value="CB"/>
</dbReference>
<evidence type="ECO:0000259" key="7">
    <source>
        <dbReference type="PROSITE" id="PS51898"/>
    </source>
</evidence>
<dbReference type="GO" id="GO:0015074">
    <property type="term" value="P:DNA integration"/>
    <property type="evidence" value="ECO:0007669"/>
    <property type="project" value="UniProtKB-KW"/>
</dbReference>
<dbReference type="KEGG" id="bsd:BLASA_3941"/>
<evidence type="ECO:0000313" key="10">
    <source>
        <dbReference type="Proteomes" id="UP000007517"/>
    </source>
</evidence>
<dbReference type="OrthoDB" id="1822491at2"/>
<feature type="domain" description="Core-binding (CB)" evidence="8">
    <location>
        <begin position="58"/>
        <end position="139"/>
    </location>
</feature>
<keyword evidence="4" id="KW-0233">DNA recombination</keyword>
<reference evidence="10" key="2">
    <citation type="submission" date="2012-02" db="EMBL/GenBank/DDBJ databases">
        <title>Complete genome sequence of Blastococcus saxobsidens strain DD2.</title>
        <authorList>
            <person name="Genoscope."/>
        </authorList>
    </citation>
    <scope>NUCLEOTIDE SEQUENCE [LARGE SCALE GENOMIC DNA]</scope>
    <source>
        <strain evidence="10">DD2</strain>
    </source>
</reference>
<dbReference type="EMBL" id="FO117623">
    <property type="protein sequence ID" value="CCG04772.1"/>
    <property type="molecule type" value="Genomic_DNA"/>
</dbReference>
<name>H6RJ27_BLASD</name>
<dbReference type="InterPro" id="IPR002104">
    <property type="entry name" value="Integrase_catalytic"/>
</dbReference>
<evidence type="ECO:0000256" key="5">
    <source>
        <dbReference type="PROSITE-ProRule" id="PRU01248"/>
    </source>
</evidence>
<dbReference type="Gene3D" id="1.10.150.130">
    <property type="match status" value="1"/>
</dbReference>
<evidence type="ECO:0000256" key="4">
    <source>
        <dbReference type="ARBA" id="ARBA00023172"/>
    </source>
</evidence>